<keyword evidence="2" id="KW-1185">Reference proteome</keyword>
<accession>N1Q3A5</accession>
<protein>
    <submittedName>
        <fullName evidence="1">Uncharacterized protein</fullName>
    </submittedName>
</protein>
<evidence type="ECO:0000313" key="2">
    <source>
        <dbReference type="Proteomes" id="UP000016933"/>
    </source>
</evidence>
<sequence length="72" mass="8110">MSDFKESCRFLVSDVAGRKGAWSGLQYSRDDGLSRSQISWIVGLVYVLIDMSGKHDYFLSSVDVACRKEQSK</sequence>
<gene>
    <name evidence="1" type="ORF">DOTSEDRAFT_85387</name>
</gene>
<evidence type="ECO:0000313" key="1">
    <source>
        <dbReference type="EMBL" id="EME50167.1"/>
    </source>
</evidence>
<reference evidence="2" key="1">
    <citation type="journal article" date="2012" name="PLoS Genet.">
        <title>The genomes of the fungal plant pathogens Cladosporium fulvum and Dothistroma septosporum reveal adaptation to different hosts and lifestyles but also signatures of common ancestry.</title>
        <authorList>
            <person name="de Wit P.J.G.M."/>
            <person name="van der Burgt A."/>
            <person name="Oekmen B."/>
            <person name="Stergiopoulos I."/>
            <person name="Abd-Elsalam K.A."/>
            <person name="Aerts A.L."/>
            <person name="Bahkali A.H."/>
            <person name="Beenen H.G."/>
            <person name="Chettri P."/>
            <person name="Cox M.P."/>
            <person name="Datema E."/>
            <person name="de Vries R.P."/>
            <person name="Dhillon B."/>
            <person name="Ganley A.R."/>
            <person name="Griffiths S.A."/>
            <person name="Guo Y."/>
            <person name="Hamelin R.C."/>
            <person name="Henrissat B."/>
            <person name="Kabir M.S."/>
            <person name="Jashni M.K."/>
            <person name="Kema G."/>
            <person name="Klaubauf S."/>
            <person name="Lapidus A."/>
            <person name="Levasseur A."/>
            <person name="Lindquist E."/>
            <person name="Mehrabi R."/>
            <person name="Ohm R.A."/>
            <person name="Owen T.J."/>
            <person name="Salamov A."/>
            <person name="Schwelm A."/>
            <person name="Schijlen E."/>
            <person name="Sun H."/>
            <person name="van den Burg H.A."/>
            <person name="van Ham R.C.H.J."/>
            <person name="Zhang S."/>
            <person name="Goodwin S.B."/>
            <person name="Grigoriev I.V."/>
            <person name="Collemare J."/>
            <person name="Bradshaw R.E."/>
        </authorList>
    </citation>
    <scope>NUCLEOTIDE SEQUENCE [LARGE SCALE GENOMIC DNA]</scope>
    <source>
        <strain evidence="2">NZE10 / CBS 128990</strain>
    </source>
</reference>
<dbReference type="HOGENOM" id="CLU_2722198_0_0_1"/>
<dbReference type="Proteomes" id="UP000016933">
    <property type="component" value="Unassembled WGS sequence"/>
</dbReference>
<dbReference type="OrthoDB" id="10411493at2759"/>
<reference evidence="1 2" key="2">
    <citation type="journal article" date="2012" name="PLoS Pathog.">
        <title>Diverse lifestyles and strategies of plant pathogenesis encoded in the genomes of eighteen Dothideomycetes fungi.</title>
        <authorList>
            <person name="Ohm R.A."/>
            <person name="Feau N."/>
            <person name="Henrissat B."/>
            <person name="Schoch C.L."/>
            <person name="Horwitz B.A."/>
            <person name="Barry K.W."/>
            <person name="Condon B.J."/>
            <person name="Copeland A.C."/>
            <person name="Dhillon B."/>
            <person name="Glaser F."/>
            <person name="Hesse C.N."/>
            <person name="Kosti I."/>
            <person name="LaButti K."/>
            <person name="Lindquist E.A."/>
            <person name="Lucas S."/>
            <person name="Salamov A.A."/>
            <person name="Bradshaw R.E."/>
            <person name="Ciuffetti L."/>
            <person name="Hamelin R.C."/>
            <person name="Kema G.H.J."/>
            <person name="Lawrence C."/>
            <person name="Scott J.A."/>
            <person name="Spatafora J.W."/>
            <person name="Turgeon B.G."/>
            <person name="de Wit P.J.G.M."/>
            <person name="Zhong S."/>
            <person name="Goodwin S.B."/>
            <person name="Grigoriev I.V."/>
        </authorList>
    </citation>
    <scope>NUCLEOTIDE SEQUENCE [LARGE SCALE GENOMIC DNA]</scope>
    <source>
        <strain evidence="2">NZE10 / CBS 128990</strain>
    </source>
</reference>
<proteinExistence type="predicted"/>
<dbReference type="AlphaFoldDB" id="N1Q3A5"/>
<organism evidence="1 2">
    <name type="scientific">Dothistroma septosporum (strain NZE10 / CBS 128990)</name>
    <name type="common">Red band needle blight fungus</name>
    <name type="synonym">Mycosphaerella pini</name>
    <dbReference type="NCBI Taxonomy" id="675120"/>
    <lineage>
        <taxon>Eukaryota</taxon>
        <taxon>Fungi</taxon>
        <taxon>Dikarya</taxon>
        <taxon>Ascomycota</taxon>
        <taxon>Pezizomycotina</taxon>
        <taxon>Dothideomycetes</taxon>
        <taxon>Dothideomycetidae</taxon>
        <taxon>Mycosphaerellales</taxon>
        <taxon>Mycosphaerellaceae</taxon>
        <taxon>Dothistroma</taxon>
    </lineage>
</organism>
<name>N1Q3A5_DOTSN</name>
<dbReference type="EMBL" id="KB446535">
    <property type="protein sequence ID" value="EME50167.1"/>
    <property type="molecule type" value="Genomic_DNA"/>
</dbReference>